<proteinExistence type="predicted"/>
<dbReference type="EMBL" id="CADCVU010000018">
    <property type="protein sequence ID" value="CAA9481816.1"/>
    <property type="molecule type" value="Genomic_DNA"/>
</dbReference>
<protein>
    <submittedName>
        <fullName evidence="2">Uncharacterized protein</fullName>
    </submittedName>
</protein>
<evidence type="ECO:0000313" key="2">
    <source>
        <dbReference type="EMBL" id="CAA9481816.1"/>
    </source>
</evidence>
<name>A0A6J4S059_9ACTN</name>
<feature type="compositionally biased region" description="Low complexity" evidence="1">
    <location>
        <begin position="1"/>
        <end position="25"/>
    </location>
</feature>
<feature type="non-terminal residue" evidence="2">
    <location>
        <position position="1"/>
    </location>
</feature>
<feature type="non-terminal residue" evidence="2">
    <location>
        <position position="45"/>
    </location>
</feature>
<gene>
    <name evidence="2" type="ORF">AVDCRST_MAG45-214</name>
</gene>
<reference evidence="2" key="1">
    <citation type="submission" date="2020-02" db="EMBL/GenBank/DDBJ databases">
        <authorList>
            <person name="Meier V. D."/>
        </authorList>
    </citation>
    <scope>NUCLEOTIDE SEQUENCE</scope>
    <source>
        <strain evidence="2">AVDCRST_MAG45</strain>
    </source>
</reference>
<accession>A0A6J4S059</accession>
<evidence type="ECO:0000256" key="1">
    <source>
        <dbReference type="SAM" id="MobiDB-lite"/>
    </source>
</evidence>
<organism evidence="2">
    <name type="scientific">uncultured Solirubrobacterales bacterium</name>
    <dbReference type="NCBI Taxonomy" id="768556"/>
    <lineage>
        <taxon>Bacteria</taxon>
        <taxon>Bacillati</taxon>
        <taxon>Actinomycetota</taxon>
        <taxon>Thermoleophilia</taxon>
        <taxon>Solirubrobacterales</taxon>
        <taxon>environmental samples</taxon>
    </lineage>
</organism>
<dbReference type="AlphaFoldDB" id="A0A6J4S059"/>
<feature type="region of interest" description="Disordered" evidence="1">
    <location>
        <begin position="1"/>
        <end position="45"/>
    </location>
</feature>
<sequence>EPAARRPTPLPAGAALAAAPSAQGPQHRRASAPPEPAAQGARLPL</sequence>